<dbReference type="PANTHER" id="PTHR47151:SF2">
    <property type="entry name" value="AMINO ACID BINDING PROTEIN"/>
    <property type="match status" value="1"/>
</dbReference>
<accession>A0A484HHS3</accession>
<protein>
    <recommendedName>
        <fullName evidence="6">Leucine-binding protein domain-containing protein</fullName>
    </recommendedName>
</protein>
<dbReference type="Gene3D" id="3.40.50.2300">
    <property type="match status" value="2"/>
</dbReference>
<dbReference type="CDD" id="cd06342">
    <property type="entry name" value="PBP1_ABC_LIVBP-like"/>
    <property type="match status" value="1"/>
</dbReference>
<dbReference type="InterPro" id="IPR028081">
    <property type="entry name" value="Leu-bd"/>
</dbReference>
<dbReference type="InterPro" id="IPR000709">
    <property type="entry name" value="Leu_Ile_Val-bd"/>
</dbReference>
<evidence type="ECO:0000256" key="5">
    <source>
        <dbReference type="SAM" id="SignalP"/>
    </source>
</evidence>
<dbReference type="GO" id="GO:0006865">
    <property type="term" value="P:amino acid transport"/>
    <property type="evidence" value="ECO:0007669"/>
    <property type="project" value="UniProtKB-KW"/>
</dbReference>
<feature type="chain" id="PRO_5019792629" description="Leucine-binding protein domain-containing protein" evidence="5">
    <location>
        <begin position="25"/>
        <end position="378"/>
    </location>
</feature>
<dbReference type="EMBL" id="CAACVI010000034">
    <property type="protein sequence ID" value="VEN74702.1"/>
    <property type="molecule type" value="Genomic_DNA"/>
</dbReference>
<proteinExistence type="inferred from homology"/>
<keyword evidence="2" id="KW-0813">Transport</keyword>
<dbReference type="Pfam" id="PF13458">
    <property type="entry name" value="Peripla_BP_6"/>
    <property type="match status" value="1"/>
</dbReference>
<keyword evidence="3 5" id="KW-0732">Signal</keyword>
<dbReference type="AlphaFoldDB" id="A0A484HHS3"/>
<name>A0A484HHS3_9BACT</name>
<evidence type="ECO:0000256" key="4">
    <source>
        <dbReference type="ARBA" id="ARBA00022970"/>
    </source>
</evidence>
<evidence type="ECO:0000256" key="1">
    <source>
        <dbReference type="ARBA" id="ARBA00010062"/>
    </source>
</evidence>
<evidence type="ECO:0000313" key="7">
    <source>
        <dbReference type="EMBL" id="VEN74702.1"/>
    </source>
</evidence>
<feature type="domain" description="Leucine-binding protein" evidence="6">
    <location>
        <begin position="26"/>
        <end position="362"/>
    </location>
</feature>
<sequence>MKRIQIALFFSLALILAMAGPAMSQTLKIGTLSPLTGPYAQDGQDILQGVKTAVMEFQKTDSLPGFDKIKIMAGDTACDGGKATLAANKLIHTGARAVVGAYCSSATIPASAPLNEAGIVQITPASTHTDVTGRGYQKIFRMCPRDDVQAWSSVKFFENSLKIKTIALVDDKQTYTAGLTENITNFIKENNLIRIVAHEHITPGDKDFTAILTKLKKADPDVIYMGVYQPEGSLMARQAKALGLRSTLFSEDAVFHPKFLEVAGKAAEGAYLTFAKSPESDAKKNFEAAYKKMWGVEKLGSYAYYAYDSAMVFLKALKKAGSADSDKLAAAIRGNEWNGVTGKIKFDEKGDRKLAHIVWVVKGGEFVPFWDPMTGKYF</sequence>
<comment type="similarity">
    <text evidence="1">Belongs to the leucine-binding protein family.</text>
</comment>
<evidence type="ECO:0000256" key="3">
    <source>
        <dbReference type="ARBA" id="ARBA00022729"/>
    </source>
</evidence>
<dbReference type="SUPFAM" id="SSF53822">
    <property type="entry name" value="Periplasmic binding protein-like I"/>
    <property type="match status" value="1"/>
</dbReference>
<keyword evidence="4" id="KW-0029">Amino-acid transport</keyword>
<evidence type="ECO:0000256" key="2">
    <source>
        <dbReference type="ARBA" id="ARBA00022448"/>
    </source>
</evidence>
<feature type="signal peptide" evidence="5">
    <location>
        <begin position="1"/>
        <end position="24"/>
    </location>
</feature>
<organism evidence="7">
    <name type="scientific">uncultured Desulfobacteraceae bacterium</name>
    <dbReference type="NCBI Taxonomy" id="218296"/>
    <lineage>
        <taxon>Bacteria</taxon>
        <taxon>Pseudomonadati</taxon>
        <taxon>Thermodesulfobacteriota</taxon>
        <taxon>Desulfobacteria</taxon>
        <taxon>Desulfobacterales</taxon>
        <taxon>Desulfobacteraceae</taxon>
        <taxon>environmental samples</taxon>
    </lineage>
</organism>
<gene>
    <name evidence="7" type="ORF">EPICR_40289</name>
</gene>
<dbReference type="InterPro" id="IPR028082">
    <property type="entry name" value="Peripla_BP_I"/>
</dbReference>
<evidence type="ECO:0000259" key="6">
    <source>
        <dbReference type="Pfam" id="PF13458"/>
    </source>
</evidence>
<dbReference type="PRINTS" id="PR00337">
    <property type="entry name" value="LEUILEVALBP"/>
</dbReference>
<dbReference type="PANTHER" id="PTHR47151">
    <property type="entry name" value="LEU/ILE/VAL-BINDING ABC TRANSPORTER SUBUNIT"/>
    <property type="match status" value="1"/>
</dbReference>
<reference evidence="7" key="1">
    <citation type="submission" date="2019-01" db="EMBL/GenBank/DDBJ databases">
        <authorList>
            <consortium name="Genoscope - CEA"/>
            <person name="William W."/>
        </authorList>
    </citation>
    <scope>NUCLEOTIDE SEQUENCE</scope>
    <source>
        <strain evidence="7">CR-1</strain>
    </source>
</reference>